<gene>
    <name evidence="2" type="ORF">CDCA_CDCA05G1705</name>
</gene>
<reference evidence="2 3" key="1">
    <citation type="submission" date="2022-07" db="EMBL/GenBank/DDBJ databases">
        <title>Genome-wide signatures of adaptation to extreme environments.</title>
        <authorList>
            <person name="Cho C.H."/>
            <person name="Yoon H.S."/>
        </authorList>
    </citation>
    <scope>NUCLEOTIDE SEQUENCE [LARGE SCALE GENOMIC DNA]</scope>
    <source>
        <strain evidence="2 3">DBV 063 E5</strain>
    </source>
</reference>
<dbReference type="Pfam" id="PF07103">
    <property type="entry name" value="DUF1365"/>
    <property type="match status" value="2"/>
</dbReference>
<dbReference type="InterPro" id="IPR010775">
    <property type="entry name" value="DUF1365"/>
</dbReference>
<name>A0AAV9IU83_CYACA</name>
<evidence type="ECO:0000256" key="1">
    <source>
        <dbReference type="SAM" id="MobiDB-lite"/>
    </source>
</evidence>
<dbReference type="EMBL" id="JANCYW010000005">
    <property type="protein sequence ID" value="KAK4535680.1"/>
    <property type="molecule type" value="Genomic_DNA"/>
</dbReference>
<dbReference type="PANTHER" id="PTHR33973:SF4">
    <property type="entry name" value="OS07G0153300 PROTEIN"/>
    <property type="match status" value="1"/>
</dbReference>
<dbReference type="AlphaFoldDB" id="A0AAV9IU83"/>
<feature type="compositionally biased region" description="Basic and acidic residues" evidence="1">
    <location>
        <begin position="80"/>
        <end position="94"/>
    </location>
</feature>
<keyword evidence="3" id="KW-1185">Reference proteome</keyword>
<dbReference type="Proteomes" id="UP001301350">
    <property type="component" value="Unassembled WGS sequence"/>
</dbReference>
<proteinExistence type="predicted"/>
<organism evidence="2 3">
    <name type="scientific">Cyanidium caldarium</name>
    <name type="common">Red alga</name>
    <dbReference type="NCBI Taxonomy" id="2771"/>
    <lineage>
        <taxon>Eukaryota</taxon>
        <taxon>Rhodophyta</taxon>
        <taxon>Bangiophyceae</taxon>
        <taxon>Cyanidiales</taxon>
        <taxon>Cyanidiaceae</taxon>
        <taxon>Cyanidium</taxon>
    </lineage>
</organism>
<evidence type="ECO:0000313" key="2">
    <source>
        <dbReference type="EMBL" id="KAK4535680.1"/>
    </source>
</evidence>
<dbReference type="PANTHER" id="PTHR33973">
    <property type="entry name" value="OS07G0153300 PROTEIN"/>
    <property type="match status" value="1"/>
</dbReference>
<feature type="region of interest" description="Disordered" evidence="1">
    <location>
        <begin position="75"/>
        <end position="94"/>
    </location>
</feature>
<evidence type="ECO:0000313" key="3">
    <source>
        <dbReference type="Proteomes" id="UP001301350"/>
    </source>
</evidence>
<accession>A0AAV9IU83</accession>
<feature type="region of interest" description="Disordered" evidence="1">
    <location>
        <begin position="175"/>
        <end position="200"/>
    </location>
</feature>
<feature type="region of interest" description="Disordered" evidence="1">
    <location>
        <begin position="417"/>
        <end position="438"/>
    </location>
</feature>
<sequence>MASAPRRSALYCGTVTHSRRQPNAYQFTYSVFLVYVDLLELAHHRWRFPPWPLLGSHAWVPAVAWLQKRHHLKGFQGGSRRRDPVRGRRRTEPERLDDAVRQLVQRELHLAEPPRGPIRLLTNLTYWGIEFNPVSFYYVFDEADQRVEYVVAEINNIPWFEQHAYVLRPCQDGEPATRRGAATGVGRSSGGASGVTAGSVVDDGTDDVVAEASPPPPSAAVTRSSSTCWLTRRALGGSAAAGLNGSNNNNHLGGRWDDSNAFFTVFEEHPKAFHVSPFIPMDRVHYKWLFSRPGVATVRVFVELHRAAAPRNETSAESGKFFGASLKLRRVELTTFNLILCLLVYPLMTLQTMLAIHYEAAKLYWRGFRFYPHPRGTRTLSSQAIAVVVRAYECAAAVLQWLMHCVLCRRVRHRGMGGREGERRSSPPAAVDMRQESG</sequence>
<comment type="caution">
    <text evidence="2">The sequence shown here is derived from an EMBL/GenBank/DDBJ whole genome shotgun (WGS) entry which is preliminary data.</text>
</comment>
<protein>
    <submittedName>
        <fullName evidence="2">Uncharacterized protein</fullName>
    </submittedName>
</protein>